<organism evidence="1 2">
    <name type="scientific">Amanita muscaria (strain Koide BX008)</name>
    <dbReference type="NCBI Taxonomy" id="946122"/>
    <lineage>
        <taxon>Eukaryota</taxon>
        <taxon>Fungi</taxon>
        <taxon>Dikarya</taxon>
        <taxon>Basidiomycota</taxon>
        <taxon>Agaricomycotina</taxon>
        <taxon>Agaricomycetes</taxon>
        <taxon>Agaricomycetidae</taxon>
        <taxon>Agaricales</taxon>
        <taxon>Pluteineae</taxon>
        <taxon>Amanitaceae</taxon>
        <taxon>Amanita</taxon>
    </lineage>
</organism>
<proteinExistence type="predicted"/>
<accession>A0A0C2WG96</accession>
<dbReference type="InParanoid" id="A0A0C2WG96"/>
<dbReference type="EMBL" id="KN818566">
    <property type="protein sequence ID" value="KIL55113.1"/>
    <property type="molecule type" value="Genomic_DNA"/>
</dbReference>
<dbReference type="HOGENOM" id="CLU_2145216_0_0_1"/>
<dbReference type="AlphaFoldDB" id="A0A0C2WG96"/>
<dbReference type="Proteomes" id="UP000054549">
    <property type="component" value="Unassembled WGS sequence"/>
</dbReference>
<sequence length="112" mass="12845">MLKHLDSIIWIAISRARAPPYDPPMACHSFSPDCLNALPPPSVESFPLHRHYFLPNVFPKSTEVHHSMFDVGLENHLEPSPFKLTRLHRWELTDRTTGLYTPSASKIVRFSP</sequence>
<name>A0A0C2WG96_AMAMK</name>
<evidence type="ECO:0000313" key="2">
    <source>
        <dbReference type="Proteomes" id="UP000054549"/>
    </source>
</evidence>
<keyword evidence="2" id="KW-1185">Reference proteome</keyword>
<gene>
    <name evidence="1" type="ORF">M378DRAFT_18244</name>
</gene>
<reference evidence="1 2" key="1">
    <citation type="submission" date="2014-04" db="EMBL/GenBank/DDBJ databases">
        <title>Evolutionary Origins and Diversification of the Mycorrhizal Mutualists.</title>
        <authorList>
            <consortium name="DOE Joint Genome Institute"/>
            <consortium name="Mycorrhizal Genomics Consortium"/>
            <person name="Kohler A."/>
            <person name="Kuo A."/>
            <person name="Nagy L.G."/>
            <person name="Floudas D."/>
            <person name="Copeland A."/>
            <person name="Barry K.W."/>
            <person name="Cichocki N."/>
            <person name="Veneault-Fourrey C."/>
            <person name="LaButti K."/>
            <person name="Lindquist E.A."/>
            <person name="Lipzen A."/>
            <person name="Lundell T."/>
            <person name="Morin E."/>
            <person name="Murat C."/>
            <person name="Riley R."/>
            <person name="Ohm R."/>
            <person name="Sun H."/>
            <person name="Tunlid A."/>
            <person name="Henrissat B."/>
            <person name="Grigoriev I.V."/>
            <person name="Hibbett D.S."/>
            <person name="Martin F."/>
        </authorList>
    </citation>
    <scope>NUCLEOTIDE SEQUENCE [LARGE SCALE GENOMIC DNA]</scope>
    <source>
        <strain evidence="1 2">Koide BX008</strain>
    </source>
</reference>
<protein>
    <submittedName>
        <fullName evidence="1">Uncharacterized protein</fullName>
    </submittedName>
</protein>
<evidence type="ECO:0000313" key="1">
    <source>
        <dbReference type="EMBL" id="KIL55113.1"/>
    </source>
</evidence>